<dbReference type="PANTHER" id="PTHR30185">
    <property type="entry name" value="CRYPTIC BETA-GLUCOSIDE BGL OPERON ANTITERMINATOR"/>
    <property type="match status" value="1"/>
</dbReference>
<dbReference type="Gene3D" id="1.10.10.10">
    <property type="entry name" value="Winged helix-like DNA-binding domain superfamily/Winged helix DNA-binding domain"/>
    <property type="match status" value="2"/>
</dbReference>
<dbReference type="InterPro" id="IPR050661">
    <property type="entry name" value="BglG_antiterminators"/>
</dbReference>
<evidence type="ECO:0000313" key="5">
    <source>
        <dbReference type="EMBL" id="RST94436.1"/>
    </source>
</evidence>
<dbReference type="Pfam" id="PF08279">
    <property type="entry name" value="HTH_11"/>
    <property type="match status" value="1"/>
</dbReference>
<evidence type="ECO:0000313" key="6">
    <source>
        <dbReference type="Proteomes" id="UP000288490"/>
    </source>
</evidence>
<dbReference type="OrthoDB" id="2080269at2"/>
<keyword evidence="1" id="KW-0805">Transcription regulation</keyword>
<dbReference type="InterPro" id="IPR007737">
    <property type="entry name" value="Mga_HTH"/>
</dbReference>
<dbReference type="InterPro" id="IPR036390">
    <property type="entry name" value="WH_DNA-bd_sf"/>
</dbReference>
<name>A0A429ZL99_9ENTE</name>
<organism evidence="5 6">
    <name type="scientific">Vagococcus bubulae</name>
    <dbReference type="NCBI Taxonomy" id="1977868"/>
    <lineage>
        <taxon>Bacteria</taxon>
        <taxon>Bacillati</taxon>
        <taxon>Bacillota</taxon>
        <taxon>Bacilli</taxon>
        <taxon>Lactobacillales</taxon>
        <taxon>Enterococcaceae</taxon>
        <taxon>Vagococcus</taxon>
    </lineage>
</organism>
<comment type="caution">
    <text evidence="5">The sequence shown here is derived from an EMBL/GenBank/DDBJ whole genome shotgun (WGS) entry which is preliminary data.</text>
</comment>
<sequence length="493" mass="58489">MDSILNKSTERQRQLILFIARNYEWTSAQDLADYLGCNIKTVRQDINYLEENYSDIVAVEYSKQLGYKFYTMDGRNVLEIYLSWIQESLFFSILSDCFFGKNTSLDYFYDTYFISETTLKRQMSLINRTLKKLGISVSSSTGKLKVKDERILRFFYALFSIEKRSIYEWTDIDMAQKQLFDIIDRCEHYFDIALSIIQKNIFSFFIYISVTRSSQNHFLETETTVPSEFEQEVSHALKTLKHESTFDVFLTEEAQYRDSLQFIYLLFSELAHNYHSKEVEELTTQFVSSISNKMKVEENVLDYQGIKKELAYVSFMNQAYPHQINLVSLRSELNAKSIKMQYPIFYDVVSQSLKELEKTNPWLHFYEFLLISRVFRYWDYRAFESLTKIRPVSMVISTTLEKNHAEILHYILKQTFQTKIDIVGLEYEKTLFNSKETMDSLKKVDIVITNHLFYHELDNVIIVDDVIEGYRLEMIKRSIDRILVSNTEQGLEE</sequence>
<dbReference type="Pfam" id="PF05043">
    <property type="entry name" value="Mga"/>
    <property type="match status" value="1"/>
</dbReference>
<evidence type="ECO:0000259" key="4">
    <source>
        <dbReference type="Pfam" id="PF08279"/>
    </source>
</evidence>
<accession>A0A429ZL99</accession>
<dbReference type="RefSeq" id="WP_125957445.1">
    <property type="nucleotide sequence ID" value="NZ_JAQEJV010000009.1"/>
</dbReference>
<keyword evidence="6" id="KW-1185">Reference proteome</keyword>
<evidence type="ECO:0000256" key="2">
    <source>
        <dbReference type="ARBA" id="ARBA00023163"/>
    </source>
</evidence>
<dbReference type="AlphaFoldDB" id="A0A429ZL99"/>
<dbReference type="SUPFAM" id="SSF46785">
    <property type="entry name" value="Winged helix' DNA-binding domain"/>
    <property type="match status" value="1"/>
</dbReference>
<dbReference type="InterPro" id="IPR013196">
    <property type="entry name" value="HTH_11"/>
</dbReference>
<protein>
    <submittedName>
        <fullName evidence="5">Uncharacterized protein</fullName>
    </submittedName>
</protein>
<feature type="domain" description="Helix-turn-helix type 11" evidence="4">
    <location>
        <begin position="11"/>
        <end position="68"/>
    </location>
</feature>
<feature type="domain" description="Mga helix-turn-helix" evidence="3">
    <location>
        <begin position="75"/>
        <end position="159"/>
    </location>
</feature>
<keyword evidence="2" id="KW-0804">Transcription</keyword>
<gene>
    <name evidence="5" type="ORF">CBF36_05905</name>
</gene>
<evidence type="ECO:0000259" key="3">
    <source>
        <dbReference type="Pfam" id="PF05043"/>
    </source>
</evidence>
<dbReference type="PANTHER" id="PTHR30185:SF18">
    <property type="entry name" value="TRANSCRIPTIONAL REGULATOR MTLR"/>
    <property type="match status" value="1"/>
</dbReference>
<dbReference type="Proteomes" id="UP000288490">
    <property type="component" value="Unassembled WGS sequence"/>
</dbReference>
<reference evidence="5 6" key="1">
    <citation type="submission" date="2017-05" db="EMBL/GenBank/DDBJ databases">
        <title>Vagococcus spp. assemblies.</title>
        <authorList>
            <person name="Gulvik C.A."/>
        </authorList>
    </citation>
    <scope>NUCLEOTIDE SEQUENCE [LARGE SCALE GENOMIC DNA]</scope>
    <source>
        <strain evidence="5 6">SS1994</strain>
    </source>
</reference>
<evidence type="ECO:0000256" key="1">
    <source>
        <dbReference type="ARBA" id="ARBA00023015"/>
    </source>
</evidence>
<proteinExistence type="predicted"/>
<dbReference type="EMBL" id="NGJT01000008">
    <property type="protein sequence ID" value="RST94436.1"/>
    <property type="molecule type" value="Genomic_DNA"/>
</dbReference>
<dbReference type="InterPro" id="IPR036388">
    <property type="entry name" value="WH-like_DNA-bd_sf"/>
</dbReference>